<dbReference type="InterPro" id="IPR019734">
    <property type="entry name" value="TPR_rpt"/>
</dbReference>
<dbReference type="SMART" id="SM00028">
    <property type="entry name" value="TPR"/>
    <property type="match status" value="3"/>
</dbReference>
<reference evidence="3" key="1">
    <citation type="submission" date="2025-08" db="UniProtKB">
        <authorList>
            <consortium name="RefSeq"/>
        </authorList>
    </citation>
    <scope>IDENTIFICATION</scope>
</reference>
<accession>A0A8B7Y9H3</accession>
<gene>
    <name evidence="3" type="primary">LOC110978372</name>
</gene>
<keyword evidence="2" id="KW-1185">Reference proteome</keyword>
<sequence length="320" mass="35962">MVELEGFSTMSGTENTASLMKSQNVEQLSPCRSFTKRIISPGSGLARPNEGSTCTVQIIQLGGSTQLDEALIGYSLNQETRICLGDGEGAMSHIIDTCVEMMLPGETCRMQVAMEMIQEVIQMRQNNLKIDCKTLLQKPVVFQIELKSLRRDKDIYEMTVTERVDRASKFKSKGSSCFSCGKLQKAEAFYIRALKYLLTVDPLEITDETDATKEVFNTVKSACLLNLAACKLKYKSYEHVVSHCTKALAIDSSNPKGYFRRGIAYMELQDYELAKADFDEAMHLEPTSKPLRQQRQILQERMRSLDAKYAKAMSKMFGGQ</sequence>
<dbReference type="OrthoDB" id="433738at2759"/>
<dbReference type="Gene3D" id="3.10.50.40">
    <property type="match status" value="1"/>
</dbReference>
<evidence type="ECO:0000313" key="2">
    <source>
        <dbReference type="Proteomes" id="UP000694845"/>
    </source>
</evidence>
<evidence type="ECO:0000313" key="3">
    <source>
        <dbReference type="RefSeq" id="XP_022089010.1"/>
    </source>
</evidence>
<dbReference type="OMA" id="KSEANMY"/>
<name>A0A8B7Y9H3_ACAPL</name>
<proteinExistence type="predicted"/>
<dbReference type="RefSeq" id="XP_022089010.1">
    <property type="nucleotide sequence ID" value="XM_022233318.1"/>
</dbReference>
<dbReference type="GO" id="GO:0003755">
    <property type="term" value="F:peptidyl-prolyl cis-trans isomerase activity"/>
    <property type="evidence" value="ECO:0007669"/>
    <property type="project" value="InterPro"/>
</dbReference>
<dbReference type="Gene3D" id="1.25.40.10">
    <property type="entry name" value="Tetratricopeptide repeat domain"/>
    <property type="match status" value="1"/>
</dbReference>
<dbReference type="PANTHER" id="PTHR46512">
    <property type="entry name" value="PEPTIDYLPROLYL ISOMERASE"/>
    <property type="match status" value="1"/>
</dbReference>
<protein>
    <submittedName>
        <fullName evidence="3">Peptidyl-prolyl cis-trans isomerase FKBP62-like</fullName>
    </submittedName>
</protein>
<dbReference type="Pfam" id="PF00515">
    <property type="entry name" value="TPR_1"/>
    <property type="match status" value="1"/>
</dbReference>
<dbReference type="PROSITE" id="PS50005">
    <property type="entry name" value="TPR"/>
    <property type="match status" value="1"/>
</dbReference>
<evidence type="ECO:0000256" key="1">
    <source>
        <dbReference type="PROSITE-ProRule" id="PRU00339"/>
    </source>
</evidence>
<dbReference type="GeneID" id="110978372"/>
<dbReference type="AlphaFoldDB" id="A0A8B7Y9H3"/>
<feature type="repeat" description="TPR" evidence="1">
    <location>
        <begin position="255"/>
        <end position="288"/>
    </location>
</feature>
<dbReference type="Proteomes" id="UP000694845">
    <property type="component" value="Unplaced"/>
</dbReference>
<dbReference type="PANTHER" id="PTHR46512:SF10">
    <property type="entry name" value="FK506-BINDING PROTEIN-LIKE"/>
    <property type="match status" value="1"/>
</dbReference>
<dbReference type="InterPro" id="IPR050754">
    <property type="entry name" value="FKBP4/5/8-like"/>
</dbReference>
<dbReference type="InterPro" id="IPR046357">
    <property type="entry name" value="PPIase_dom_sf"/>
</dbReference>
<dbReference type="KEGG" id="aplc:110978372"/>
<dbReference type="InterPro" id="IPR011990">
    <property type="entry name" value="TPR-like_helical_dom_sf"/>
</dbReference>
<keyword evidence="1" id="KW-0802">TPR repeat</keyword>
<dbReference type="SUPFAM" id="SSF48452">
    <property type="entry name" value="TPR-like"/>
    <property type="match status" value="1"/>
</dbReference>
<organism evidence="2 3">
    <name type="scientific">Acanthaster planci</name>
    <name type="common">Crown-of-thorns starfish</name>
    <dbReference type="NCBI Taxonomy" id="133434"/>
    <lineage>
        <taxon>Eukaryota</taxon>
        <taxon>Metazoa</taxon>
        <taxon>Echinodermata</taxon>
        <taxon>Eleutherozoa</taxon>
        <taxon>Asterozoa</taxon>
        <taxon>Asteroidea</taxon>
        <taxon>Valvatacea</taxon>
        <taxon>Valvatida</taxon>
        <taxon>Acanthasteridae</taxon>
        <taxon>Acanthaster</taxon>
    </lineage>
</organism>